<name>A0A833M0G4_9LEPT</name>
<comment type="similarity">
    <text evidence="3">Belongs to the CcmC/CycZ/HelC family.</text>
</comment>
<keyword evidence="5 9" id="KW-0812">Transmembrane</keyword>
<keyword evidence="6" id="KW-0201">Cytochrome c-type biogenesis</keyword>
<evidence type="ECO:0000259" key="10">
    <source>
        <dbReference type="Pfam" id="PF01578"/>
    </source>
</evidence>
<dbReference type="Proteomes" id="UP000460298">
    <property type="component" value="Unassembled WGS sequence"/>
</dbReference>
<dbReference type="AlphaFoldDB" id="A0A833M0G4"/>
<gene>
    <name evidence="11" type="ORF">F9K24_01455</name>
</gene>
<dbReference type="GO" id="GO:0017004">
    <property type="term" value="P:cytochrome complex assembly"/>
    <property type="evidence" value="ECO:0007669"/>
    <property type="project" value="UniProtKB-KW"/>
</dbReference>
<feature type="domain" description="Cytochrome c assembly protein" evidence="10">
    <location>
        <begin position="40"/>
        <end position="205"/>
    </location>
</feature>
<evidence type="ECO:0000256" key="2">
    <source>
        <dbReference type="ARBA" id="ARBA00004141"/>
    </source>
</evidence>
<dbReference type="Pfam" id="PF01578">
    <property type="entry name" value="Cytochrom_C_asm"/>
    <property type="match status" value="1"/>
</dbReference>
<feature type="transmembrane region" description="Helical" evidence="9">
    <location>
        <begin position="119"/>
        <end position="140"/>
    </location>
</feature>
<keyword evidence="8 9" id="KW-0472">Membrane</keyword>
<protein>
    <recommendedName>
        <fullName evidence="4">Heme exporter protein C</fullName>
    </recommendedName>
</protein>
<feature type="transmembrane region" description="Helical" evidence="9">
    <location>
        <begin position="225"/>
        <end position="243"/>
    </location>
</feature>
<dbReference type="GO" id="GO:0015232">
    <property type="term" value="F:heme transmembrane transporter activity"/>
    <property type="evidence" value="ECO:0007669"/>
    <property type="project" value="InterPro"/>
</dbReference>
<comment type="subcellular location">
    <subcellularLocation>
        <location evidence="2">Membrane</location>
        <topology evidence="2">Multi-pass membrane protein</topology>
    </subcellularLocation>
</comment>
<dbReference type="EMBL" id="WBUI01000001">
    <property type="protein sequence ID" value="KAB2935422.1"/>
    <property type="molecule type" value="Genomic_DNA"/>
</dbReference>
<evidence type="ECO:0000256" key="7">
    <source>
        <dbReference type="ARBA" id="ARBA00022989"/>
    </source>
</evidence>
<dbReference type="InterPro" id="IPR002541">
    <property type="entry name" value="Cyt_c_assembly"/>
</dbReference>
<evidence type="ECO:0000256" key="8">
    <source>
        <dbReference type="ARBA" id="ARBA00023136"/>
    </source>
</evidence>
<proteinExistence type="inferred from homology"/>
<dbReference type="PRINTS" id="PR01386">
    <property type="entry name" value="CCMCBIOGNSIS"/>
</dbReference>
<evidence type="ECO:0000313" key="12">
    <source>
        <dbReference type="Proteomes" id="UP000460298"/>
    </source>
</evidence>
<evidence type="ECO:0000256" key="6">
    <source>
        <dbReference type="ARBA" id="ARBA00022748"/>
    </source>
</evidence>
<dbReference type="PANTHER" id="PTHR30071:SF1">
    <property type="entry name" value="CYTOCHROME B_B6 PROTEIN-RELATED"/>
    <property type="match status" value="1"/>
</dbReference>
<evidence type="ECO:0000256" key="3">
    <source>
        <dbReference type="ARBA" id="ARBA00005840"/>
    </source>
</evidence>
<organism evidence="11 12">
    <name type="scientific">Leptonema illini</name>
    <dbReference type="NCBI Taxonomy" id="183"/>
    <lineage>
        <taxon>Bacteria</taxon>
        <taxon>Pseudomonadati</taxon>
        <taxon>Spirochaetota</taxon>
        <taxon>Spirochaetia</taxon>
        <taxon>Leptospirales</taxon>
        <taxon>Leptospiraceae</taxon>
        <taxon>Leptonema</taxon>
    </lineage>
</organism>
<evidence type="ECO:0000313" key="11">
    <source>
        <dbReference type="EMBL" id="KAB2935422.1"/>
    </source>
</evidence>
<feature type="transmembrane region" description="Helical" evidence="9">
    <location>
        <begin position="152"/>
        <end position="170"/>
    </location>
</feature>
<accession>A0A833M0G4</accession>
<comment type="caution">
    <text evidence="11">The sequence shown here is derived from an EMBL/GenBank/DDBJ whole genome shotgun (WGS) entry which is preliminary data.</text>
</comment>
<feature type="transmembrane region" description="Helical" evidence="9">
    <location>
        <begin position="47"/>
        <end position="67"/>
    </location>
</feature>
<evidence type="ECO:0000256" key="1">
    <source>
        <dbReference type="ARBA" id="ARBA00002442"/>
    </source>
</evidence>
<dbReference type="InterPro" id="IPR045062">
    <property type="entry name" value="Cyt_c_biogenesis_CcsA/CcmC"/>
</dbReference>
<reference evidence="11 12" key="1">
    <citation type="submission" date="2019-10" db="EMBL/GenBank/DDBJ databases">
        <title>Extracellular Electron Transfer in a Candidatus Methanoperedens spp. Enrichment Culture.</title>
        <authorList>
            <person name="Berger S."/>
            <person name="Rangel Shaw D."/>
            <person name="Berben T."/>
            <person name="In 'T Zandt M."/>
            <person name="Frank J."/>
            <person name="Reimann J."/>
            <person name="Jetten M.S.M."/>
            <person name="Welte C.U."/>
        </authorList>
    </citation>
    <scope>NUCLEOTIDE SEQUENCE [LARGE SCALE GENOMIC DNA]</scope>
    <source>
        <strain evidence="11">SB12</strain>
    </source>
</reference>
<evidence type="ECO:0000256" key="4">
    <source>
        <dbReference type="ARBA" id="ARBA00016463"/>
    </source>
</evidence>
<comment type="function">
    <text evidence="1">Required for the export of heme to the periplasm for the biogenesis of c-type cytochromes.</text>
</comment>
<dbReference type="GO" id="GO:0020037">
    <property type="term" value="F:heme binding"/>
    <property type="evidence" value="ECO:0007669"/>
    <property type="project" value="InterPro"/>
</dbReference>
<feature type="transmembrane region" description="Helical" evidence="9">
    <location>
        <begin position="87"/>
        <end position="107"/>
    </location>
</feature>
<dbReference type="PANTHER" id="PTHR30071">
    <property type="entry name" value="HEME EXPORTER PROTEIN C"/>
    <property type="match status" value="1"/>
</dbReference>
<evidence type="ECO:0000256" key="5">
    <source>
        <dbReference type="ARBA" id="ARBA00022692"/>
    </source>
</evidence>
<dbReference type="InterPro" id="IPR003557">
    <property type="entry name" value="Cyt_c_biogenesis_CcmC"/>
</dbReference>
<keyword evidence="7 9" id="KW-1133">Transmembrane helix</keyword>
<feature type="transmembrane region" description="Helical" evidence="9">
    <location>
        <begin position="182"/>
        <end position="205"/>
    </location>
</feature>
<evidence type="ECO:0000256" key="9">
    <source>
        <dbReference type="SAM" id="Phobius"/>
    </source>
</evidence>
<sequence>MRLRMLSSCFPCSPSMPAPERYSFNLWPPTRPDEVKMQIRNFNAVQTTLMVLAALAMPAVVLLAFYYPPVIADQGQAHRIFYIHVPVAWVALYSPAIGALAGLAYLLRREERFDTIVVVSMRLALLFALGVVISGPLWASTEWGVFWNWKDSRLMSFFILVLTIGGFFVVREFTEDPRRKGLYSAVMALLCTFAALLTWFAIRVITPESHPTSVLGAMSPKIRQTFWLSVLGFHFFYLFLFVLSYRAEKLQKITDGVR</sequence>
<dbReference type="GO" id="GO:0005886">
    <property type="term" value="C:plasma membrane"/>
    <property type="evidence" value="ECO:0007669"/>
    <property type="project" value="TreeGrafter"/>
</dbReference>